<name>A0A9J7ARC6_9PROT</name>
<organism evidence="1 2">
    <name type="scientific">Nisaea acidiphila</name>
    <dbReference type="NCBI Taxonomy" id="1862145"/>
    <lineage>
        <taxon>Bacteria</taxon>
        <taxon>Pseudomonadati</taxon>
        <taxon>Pseudomonadota</taxon>
        <taxon>Alphaproteobacteria</taxon>
        <taxon>Rhodospirillales</taxon>
        <taxon>Thalassobaculaceae</taxon>
        <taxon>Nisaea</taxon>
    </lineage>
</organism>
<dbReference type="KEGG" id="naci:NUH88_18740"/>
<reference evidence="1" key="1">
    <citation type="submission" date="2022-08" db="EMBL/GenBank/DDBJ databases">
        <title>Nisaea acidiphila sp. nov., isolated from a marine algal debris and emended description of the genus Nisaea Urios et al. 2008.</title>
        <authorList>
            <person name="Kwon K."/>
        </authorList>
    </citation>
    <scope>NUCLEOTIDE SEQUENCE</scope>
    <source>
        <strain evidence="1">MEBiC11861</strain>
    </source>
</reference>
<evidence type="ECO:0000313" key="2">
    <source>
        <dbReference type="Proteomes" id="UP001060336"/>
    </source>
</evidence>
<evidence type="ECO:0000313" key="1">
    <source>
        <dbReference type="EMBL" id="UUX49426.1"/>
    </source>
</evidence>
<proteinExistence type="predicted"/>
<keyword evidence="2" id="KW-1185">Reference proteome</keyword>
<dbReference type="Pfam" id="PF06353">
    <property type="entry name" value="DUF1062"/>
    <property type="match status" value="1"/>
</dbReference>
<dbReference type="EMBL" id="CP102480">
    <property type="protein sequence ID" value="UUX49426.1"/>
    <property type="molecule type" value="Genomic_DNA"/>
</dbReference>
<dbReference type="Proteomes" id="UP001060336">
    <property type="component" value="Chromosome"/>
</dbReference>
<sequence length="203" mass="22805">MSDILRARWTVIPAAAPEPQLHCRRCGTVTNFASGGKIRVNSNGKKLDAWLIYKCVACESTWNRPILERHPVGILEPAYLDALQRNERALVDRIAIDVADLRRRASRVEEFGRVRVAKLALAPTPVEPRALEIELCVPAPVSHRLDRLLCREIGISRTRIQSLFEDGSLRVEPGGTRVLRRPVRDRTRIGLSGVAIDPVRVLR</sequence>
<gene>
    <name evidence="1" type="ORF">NUH88_18740</name>
</gene>
<accession>A0A9J7ARC6</accession>
<dbReference type="RefSeq" id="WP_257768074.1">
    <property type="nucleotide sequence ID" value="NZ_CP102480.1"/>
</dbReference>
<dbReference type="InterPro" id="IPR009412">
    <property type="entry name" value="DUF1062"/>
</dbReference>
<dbReference type="AlphaFoldDB" id="A0A9J7ARC6"/>
<protein>
    <submittedName>
        <fullName evidence="1">DUF1062 domain-containing protein</fullName>
    </submittedName>
</protein>